<evidence type="ECO:0000313" key="2">
    <source>
        <dbReference type="Proteomes" id="UP000829291"/>
    </source>
</evidence>
<dbReference type="PANTHER" id="PTHR16043">
    <property type="entry name" value="DALRD3 PROTEIN"/>
    <property type="match status" value="1"/>
</dbReference>
<dbReference type="GO" id="GO:0004814">
    <property type="term" value="F:arginine-tRNA ligase activity"/>
    <property type="evidence" value="ECO:0007669"/>
    <property type="project" value="InterPro"/>
</dbReference>
<dbReference type="SUPFAM" id="SSF47323">
    <property type="entry name" value="Anticodon-binding domain of a subclass of class I aminoacyl-tRNA synthetases"/>
    <property type="match status" value="1"/>
</dbReference>
<evidence type="ECO:0000313" key="3">
    <source>
        <dbReference type="RefSeq" id="XP_015521179.1"/>
    </source>
</evidence>
<dbReference type="FunCoup" id="A0A6J0C449">
    <property type="interactions" value="22"/>
</dbReference>
<dbReference type="Pfam" id="PF05746">
    <property type="entry name" value="DALR_1"/>
    <property type="match status" value="1"/>
</dbReference>
<dbReference type="GeneID" id="107225281"/>
<dbReference type="Proteomes" id="UP000829291">
    <property type="component" value="Chromosome 6"/>
</dbReference>
<dbReference type="PANTHER" id="PTHR16043:SF1">
    <property type="entry name" value="DALR ANTICODON-BINDING DOMAIN-CONTAINING PROTEIN 3"/>
    <property type="match status" value="1"/>
</dbReference>
<dbReference type="SMART" id="SM00836">
    <property type="entry name" value="DALR_1"/>
    <property type="match status" value="1"/>
</dbReference>
<dbReference type="InterPro" id="IPR037380">
    <property type="entry name" value="DALRD3"/>
</dbReference>
<dbReference type="GO" id="GO:0005524">
    <property type="term" value="F:ATP binding"/>
    <property type="evidence" value="ECO:0007669"/>
    <property type="project" value="InterPro"/>
</dbReference>
<dbReference type="InterPro" id="IPR009080">
    <property type="entry name" value="tRNAsynth_Ia_anticodon-bd"/>
</dbReference>
<protein>
    <submittedName>
        <fullName evidence="3">DALR anticodon-binding domain-containing protein 3 isoform X1</fullName>
    </submittedName>
</protein>
<sequence>MEGSSDFRIKELVNSICRLLLGVETKFNEDPSILKINNENLSEYGDVCFLTNLVTWKKVFRNSLKSTTSCRNILEHYLIKNEIKFEDCNAAEKAFQNIIKASRNWSLKIEKCQLGNERVSVFLNRTQTFTDVLARIVVRDHSYGQLESKSGSFFFHIIKDLDSDLTNLRLRLIKGVAENIVKANGYQVSESSNSDKYYATTKSKRDLTKYPKILLCGVAKNSVTGTKETALTEAEYLNRRLVELADTTEHKLPDLAEPKHEQNSVLLQIAEAVIVLQFLAVKPSRTITISSDLGLDESTINVKGSSFIFYNTARISAIFQKFDEQHLKGDYPSLPSIEEVDFSLLTEAEEWELMYIFLLGYPEMVKTCARLTGDLEICPHYICSFLSRLVSKFSAYYRRVRILTEGRDHLLPTMMARLYLLKAIQIVTRNALRLLNLDPVSRM</sequence>
<dbReference type="GO" id="GO:0000049">
    <property type="term" value="F:tRNA binding"/>
    <property type="evidence" value="ECO:0007669"/>
    <property type="project" value="TreeGrafter"/>
</dbReference>
<dbReference type="KEGG" id="nlo:107225281"/>
<name>A0A6J0C449_NEOLC</name>
<accession>A0A6J0C449</accession>
<dbReference type="RefSeq" id="XP_015521179.1">
    <property type="nucleotide sequence ID" value="XM_015665693.2"/>
</dbReference>
<dbReference type="OrthoDB" id="9990834at2759"/>
<dbReference type="InParanoid" id="A0A6J0C449"/>
<gene>
    <name evidence="3" type="primary">LOC107225281</name>
</gene>
<reference evidence="3" key="1">
    <citation type="submission" date="2025-08" db="UniProtKB">
        <authorList>
            <consortium name="RefSeq"/>
        </authorList>
    </citation>
    <scope>IDENTIFICATION</scope>
    <source>
        <tissue evidence="3">Thorax and Abdomen</tissue>
    </source>
</reference>
<dbReference type="InterPro" id="IPR008909">
    <property type="entry name" value="DALR_anticod-bd"/>
</dbReference>
<keyword evidence="2" id="KW-1185">Reference proteome</keyword>
<dbReference type="AlphaFoldDB" id="A0A6J0C449"/>
<dbReference type="GO" id="GO:0006420">
    <property type="term" value="P:arginyl-tRNA aminoacylation"/>
    <property type="evidence" value="ECO:0007669"/>
    <property type="project" value="InterPro"/>
</dbReference>
<organism evidence="3">
    <name type="scientific">Neodiprion lecontei</name>
    <name type="common">Redheaded pine sawfly</name>
    <dbReference type="NCBI Taxonomy" id="441921"/>
    <lineage>
        <taxon>Eukaryota</taxon>
        <taxon>Metazoa</taxon>
        <taxon>Ecdysozoa</taxon>
        <taxon>Arthropoda</taxon>
        <taxon>Hexapoda</taxon>
        <taxon>Insecta</taxon>
        <taxon>Pterygota</taxon>
        <taxon>Neoptera</taxon>
        <taxon>Endopterygota</taxon>
        <taxon>Hymenoptera</taxon>
        <taxon>Tenthredinoidea</taxon>
        <taxon>Diprionidae</taxon>
        <taxon>Diprioninae</taxon>
        <taxon>Neodiprion</taxon>
    </lineage>
</organism>
<dbReference type="Gene3D" id="1.10.730.10">
    <property type="entry name" value="Isoleucyl-tRNA Synthetase, Domain 1"/>
    <property type="match status" value="1"/>
</dbReference>
<feature type="domain" description="DALR anticodon binding" evidence="1">
    <location>
        <begin position="308"/>
        <end position="443"/>
    </location>
</feature>
<dbReference type="GO" id="GO:0106217">
    <property type="term" value="P:tRNA C3-cytosine methylation"/>
    <property type="evidence" value="ECO:0007669"/>
    <property type="project" value="TreeGrafter"/>
</dbReference>
<evidence type="ECO:0000259" key="1">
    <source>
        <dbReference type="SMART" id="SM00836"/>
    </source>
</evidence>
<proteinExistence type="predicted"/>